<feature type="repeat" description="WD" evidence="3">
    <location>
        <begin position="1274"/>
        <end position="1306"/>
    </location>
</feature>
<dbReference type="Gene3D" id="2.130.10.10">
    <property type="entry name" value="YVTN repeat-like/Quinoprotein amine dehydrogenase"/>
    <property type="match status" value="2"/>
</dbReference>
<dbReference type="Pfam" id="PF20703">
    <property type="entry name" value="nSTAND1"/>
    <property type="match status" value="1"/>
</dbReference>
<dbReference type="Proteomes" id="UP000753908">
    <property type="component" value="Unassembled WGS sequence"/>
</dbReference>
<dbReference type="PANTHER" id="PTHR22847">
    <property type="entry name" value="WD40 REPEAT PROTEIN"/>
    <property type="match status" value="1"/>
</dbReference>
<feature type="repeat" description="WD" evidence="3">
    <location>
        <begin position="1190"/>
        <end position="1222"/>
    </location>
</feature>
<feature type="compositionally biased region" description="Polar residues" evidence="5">
    <location>
        <begin position="965"/>
        <end position="974"/>
    </location>
</feature>
<dbReference type="InterPro" id="IPR015943">
    <property type="entry name" value="WD40/YVTN_repeat-like_dom_sf"/>
</dbReference>
<evidence type="ECO:0000313" key="8">
    <source>
        <dbReference type="Proteomes" id="UP000753908"/>
    </source>
</evidence>
<reference evidence="7" key="1">
    <citation type="submission" date="2021-05" db="EMBL/GenBank/DDBJ databases">
        <authorList>
            <person name="Pietrasiak N."/>
            <person name="Ward R."/>
            <person name="Stajich J.E."/>
            <person name="Kurbessoian T."/>
        </authorList>
    </citation>
    <scope>NUCLEOTIDE SEQUENCE</scope>
    <source>
        <strain evidence="7">CPER-KK1</strain>
    </source>
</reference>
<dbReference type="PROSITE" id="PS50082">
    <property type="entry name" value="WD_REPEATS_2"/>
    <property type="match status" value="4"/>
</dbReference>
<feature type="repeat" description="WD" evidence="3">
    <location>
        <begin position="1232"/>
        <end position="1264"/>
    </location>
</feature>
<feature type="repeat" description="WD" evidence="3">
    <location>
        <begin position="1148"/>
        <end position="1180"/>
    </location>
</feature>
<dbReference type="SUPFAM" id="SSF52540">
    <property type="entry name" value="P-loop containing nucleoside triphosphate hydrolases"/>
    <property type="match status" value="1"/>
</dbReference>
<evidence type="ECO:0000256" key="5">
    <source>
        <dbReference type="SAM" id="MobiDB-lite"/>
    </source>
</evidence>
<feature type="domain" description="Novel STAND NTPase 1" evidence="6">
    <location>
        <begin position="489"/>
        <end position="837"/>
    </location>
</feature>
<dbReference type="SUPFAM" id="SSF57997">
    <property type="entry name" value="Tropomyosin"/>
    <property type="match status" value="1"/>
</dbReference>
<organism evidence="7 8">
    <name type="scientific">Symplocastrum torsivum CPER-KK1</name>
    <dbReference type="NCBI Taxonomy" id="450513"/>
    <lineage>
        <taxon>Bacteria</taxon>
        <taxon>Bacillati</taxon>
        <taxon>Cyanobacteriota</taxon>
        <taxon>Cyanophyceae</taxon>
        <taxon>Oscillatoriophycideae</taxon>
        <taxon>Oscillatoriales</taxon>
        <taxon>Microcoleaceae</taxon>
        <taxon>Symplocastrum</taxon>
    </lineage>
</organism>
<keyword evidence="2" id="KW-0677">Repeat</keyword>
<dbReference type="Gene3D" id="1.25.40.10">
    <property type="entry name" value="Tetratricopeptide repeat domain"/>
    <property type="match status" value="1"/>
</dbReference>
<evidence type="ECO:0000256" key="1">
    <source>
        <dbReference type="ARBA" id="ARBA00022574"/>
    </source>
</evidence>
<evidence type="ECO:0000313" key="7">
    <source>
        <dbReference type="EMBL" id="MBW4548721.1"/>
    </source>
</evidence>
<dbReference type="PANTHER" id="PTHR22847:SF637">
    <property type="entry name" value="WD REPEAT DOMAIN 5B"/>
    <property type="match status" value="1"/>
</dbReference>
<reference evidence="7" key="2">
    <citation type="journal article" date="2022" name="Microbiol. Resour. Announc.">
        <title>Metagenome Sequencing to Explore Phylogenomics of Terrestrial Cyanobacteria.</title>
        <authorList>
            <person name="Ward R.D."/>
            <person name="Stajich J.E."/>
            <person name="Johansen J.R."/>
            <person name="Huntemann M."/>
            <person name="Clum A."/>
            <person name="Foster B."/>
            <person name="Foster B."/>
            <person name="Roux S."/>
            <person name="Palaniappan K."/>
            <person name="Varghese N."/>
            <person name="Mukherjee S."/>
            <person name="Reddy T.B.K."/>
            <person name="Daum C."/>
            <person name="Copeland A."/>
            <person name="Chen I.A."/>
            <person name="Ivanova N.N."/>
            <person name="Kyrpides N.C."/>
            <person name="Shapiro N."/>
            <person name="Eloe-Fadrosh E.A."/>
            <person name="Pietrasiak N."/>
        </authorList>
    </citation>
    <scope>NUCLEOTIDE SEQUENCE</scope>
    <source>
        <strain evidence="7">CPER-KK1</strain>
    </source>
</reference>
<dbReference type="Gene3D" id="3.40.50.300">
    <property type="entry name" value="P-loop containing nucleotide triphosphate hydrolases"/>
    <property type="match status" value="1"/>
</dbReference>
<feature type="compositionally biased region" description="Low complexity" evidence="5">
    <location>
        <begin position="984"/>
        <end position="997"/>
    </location>
</feature>
<gene>
    <name evidence="7" type="ORF">KME25_30595</name>
</gene>
<dbReference type="InterPro" id="IPR001680">
    <property type="entry name" value="WD40_rpt"/>
</dbReference>
<dbReference type="SMART" id="SM00320">
    <property type="entry name" value="WD40"/>
    <property type="match status" value="4"/>
</dbReference>
<dbReference type="SUPFAM" id="SSF48452">
    <property type="entry name" value="TPR-like"/>
    <property type="match status" value="1"/>
</dbReference>
<keyword evidence="1 3" id="KW-0853">WD repeat</keyword>
<evidence type="ECO:0000256" key="2">
    <source>
        <dbReference type="ARBA" id="ARBA00022737"/>
    </source>
</evidence>
<accession>A0A951PS21</accession>
<dbReference type="InterPro" id="IPR020472">
    <property type="entry name" value="WD40_PAC1"/>
</dbReference>
<dbReference type="InterPro" id="IPR036322">
    <property type="entry name" value="WD40_repeat_dom_sf"/>
</dbReference>
<evidence type="ECO:0000256" key="3">
    <source>
        <dbReference type="PROSITE-ProRule" id="PRU00221"/>
    </source>
</evidence>
<name>A0A951PS21_9CYAN</name>
<sequence length="1316" mass="148471">MTDSHRPEDVSVYNERSLQRLAWAIEASVGQFQLIFAHCNYASVRSQLVERLQHICSVDIHILTLKESDRTLYATIQAALGETQPAAVMVLGLESVHHIDQMLAAADQVREEFRKHCHFPLVLWVNDAVGQKLMELAPNFVSWGTRRKFAIALDDLANWLRQTAEQCFANPFNSVPNEGLQAAELEAARQDLLKAESTLDAELEANLESLLGFAQESDRKLDAALEHYQRAALLWQQLNQLQQQGYTLVRIAFCYHLKALQYQEKDNPYSQLTRDYLQQWQEIFERIKRSDLIANSITTLGKILRDLQDWELLQTLAQIALQLHETENNLLELAQDYGFLAEVALAQERWTDANQFAQRALDVLSPIASEAVRLSHSSRYRFSLALAQYQLNQIQEAISNLKAAKATCNPLDDLKLYLDILSQLQRFYFEQKNYLEAYEIKQKQRSVEQQFGLRAFIGAGRLESQHQENLAQAQTEAQGTIAPEMIASGRQRDVEQLVERIIKNETKLIVIHGQSGVGKSSLVNAGLIPALQGKQIGIQTVLVVPIRVYTNWVEELGQLLAQRRQEKGIDDRNTISPDNLNSTAAIWEQLHQNDQLNRRTVLIFDQFEEFFFACPLVERRKFFEFLGECLQILSVKVVLSLREDYLHYLLECNRLLSPGISNHGILSEDVLYPLNNFPPNEARRLIEQLTERANFHLESGLIDKLVDDLASELDCVRPIELQVVGAQLQAEQINTLAQYQAYGSKEELVQRYLAEVVADCGEENQQLANLILYLLTDEKETRPLKTRAELERELIALAADTSQLGLVVAILVKSGLVFELLETPAERYQLVHDYLAAFIRRQQEPKLNRLKAELEQERQQREKAETLSRLSQEELAQAKRKARQQVLVGTGILAVTLIASAGVWALSGMRMSDANTKEMEADKRVANADKREVDANRRVANANIRVVGAEKRVKDAAQREKESQQRVTEANKQVEQAKTREANANKQVQTAQQTVQQAKKDLAAAAAQRDRVEREAKQRTETAQQEVNEANQQLAVAQARQQEAQVKEREAQQELYRAEANLADARQEITLAEEQRQVATQGKNLERAGVSALWQFEYSQLDALLVAMQAGTELKGMVKGKSLQNYPAFSPIFALQQILSRIRERNQLRGHESAVWSVSFSPDGQTIASASVDRTVRLWDRQGNPIGQPFKGHEGTVYSVSFSPDGQTIASASVDRTVRLWDRQGNPIGQPFKGHQSSVNSVSFSPDGQTIASALSDGTVRLWDRQGNPIGQPFKGHQSSVNSVSFSRDGQTIASASVDGTVRLWDRQGNPIGQPL</sequence>
<dbReference type="CDD" id="cd00200">
    <property type="entry name" value="WD40"/>
    <property type="match status" value="1"/>
</dbReference>
<dbReference type="InterPro" id="IPR049052">
    <property type="entry name" value="nSTAND1"/>
</dbReference>
<evidence type="ECO:0000259" key="6">
    <source>
        <dbReference type="Pfam" id="PF20703"/>
    </source>
</evidence>
<protein>
    <recommendedName>
        <fullName evidence="6">Novel STAND NTPase 1 domain-containing protein</fullName>
    </recommendedName>
</protein>
<dbReference type="SUPFAM" id="SSF50978">
    <property type="entry name" value="WD40 repeat-like"/>
    <property type="match status" value="1"/>
</dbReference>
<feature type="non-terminal residue" evidence="7">
    <location>
        <position position="1316"/>
    </location>
</feature>
<dbReference type="PROSITE" id="PS50294">
    <property type="entry name" value="WD_REPEATS_REGION"/>
    <property type="match status" value="4"/>
</dbReference>
<feature type="region of interest" description="Disordered" evidence="5">
    <location>
        <begin position="956"/>
        <end position="1027"/>
    </location>
</feature>
<dbReference type="PRINTS" id="PR00320">
    <property type="entry name" value="GPROTEINBRPT"/>
</dbReference>
<dbReference type="EMBL" id="JAHHIF010000070">
    <property type="protein sequence ID" value="MBW4548721.1"/>
    <property type="molecule type" value="Genomic_DNA"/>
</dbReference>
<dbReference type="InterPro" id="IPR011990">
    <property type="entry name" value="TPR-like_helical_dom_sf"/>
</dbReference>
<feature type="coiled-coil region" evidence="4">
    <location>
        <begin position="840"/>
        <end position="881"/>
    </location>
</feature>
<dbReference type="InterPro" id="IPR027417">
    <property type="entry name" value="P-loop_NTPase"/>
</dbReference>
<keyword evidence="4" id="KW-0175">Coiled coil</keyword>
<feature type="compositionally biased region" description="Basic and acidic residues" evidence="5">
    <location>
        <begin position="998"/>
        <end position="1020"/>
    </location>
</feature>
<comment type="caution">
    <text evidence="7">The sequence shown here is derived from an EMBL/GenBank/DDBJ whole genome shotgun (WGS) entry which is preliminary data.</text>
</comment>
<dbReference type="Pfam" id="PF00400">
    <property type="entry name" value="WD40"/>
    <property type="match status" value="4"/>
</dbReference>
<proteinExistence type="predicted"/>
<evidence type="ECO:0000256" key="4">
    <source>
        <dbReference type="SAM" id="Coils"/>
    </source>
</evidence>